<dbReference type="Proteomes" id="UP000242418">
    <property type="component" value="Unassembled WGS sequence"/>
</dbReference>
<dbReference type="EMBL" id="FMTL01000004">
    <property type="protein sequence ID" value="SCW81277.1"/>
    <property type="molecule type" value="Genomic_DNA"/>
</dbReference>
<name>A0AB37ZBP5_9PSED</name>
<keyword evidence="2" id="KW-1185">Reference proteome</keyword>
<evidence type="ECO:0000313" key="1">
    <source>
        <dbReference type="EMBL" id="SCW81277.1"/>
    </source>
</evidence>
<proteinExistence type="predicted"/>
<accession>A0AB37ZBP5</accession>
<evidence type="ECO:0000313" key="2">
    <source>
        <dbReference type="Proteomes" id="UP000242418"/>
    </source>
</evidence>
<comment type="caution">
    <text evidence="1">The sequence shown here is derived from an EMBL/GenBank/DDBJ whole genome shotgun (WGS) entry which is preliminary data.</text>
</comment>
<dbReference type="AlphaFoldDB" id="A0AB37ZBP5"/>
<protein>
    <submittedName>
        <fullName evidence="1">Uncharacterized protein</fullName>
    </submittedName>
</protein>
<reference evidence="1 2" key="1">
    <citation type="submission" date="2016-10" db="EMBL/GenBank/DDBJ databases">
        <authorList>
            <person name="Varghese N."/>
            <person name="Submissions S."/>
        </authorList>
    </citation>
    <scope>NUCLEOTIDE SEQUENCE [LARGE SCALE GENOMIC DNA]</scope>
    <source>
        <strain evidence="1 2">DSM 17833</strain>
    </source>
</reference>
<gene>
    <name evidence="1" type="ORF">SAMN05216370_3654</name>
</gene>
<sequence length="123" mass="14102">MPHRAVFDYQAFAPRCLYQANKPKPAILTAMWCAINNLETHQVSLQVKSDAINYLQSESDCSDSSTCAPCETNLFNRLLSSQIDYFEIAQLIFKYTHFVQQHFVDRREIGDPGSQLLELVTVR</sequence>
<organism evidence="1 2">
    <name type="scientific">Pseudomonas peli</name>
    <dbReference type="NCBI Taxonomy" id="592361"/>
    <lineage>
        <taxon>Bacteria</taxon>
        <taxon>Pseudomonadati</taxon>
        <taxon>Pseudomonadota</taxon>
        <taxon>Gammaproteobacteria</taxon>
        <taxon>Pseudomonadales</taxon>
        <taxon>Pseudomonadaceae</taxon>
        <taxon>Pseudomonas</taxon>
    </lineage>
</organism>